<evidence type="ECO:0000259" key="1">
    <source>
        <dbReference type="Pfam" id="PF01467"/>
    </source>
</evidence>
<dbReference type="EMBL" id="FORI01000007">
    <property type="protein sequence ID" value="SFI85185.1"/>
    <property type="molecule type" value="Genomic_DNA"/>
</dbReference>
<dbReference type="NCBIfam" id="TIGR00125">
    <property type="entry name" value="cyt_tran_rel"/>
    <property type="match status" value="1"/>
</dbReference>
<name>A0A1I3LL22_9SPIR</name>
<feature type="domain" description="Cytidyltransferase-like" evidence="1">
    <location>
        <begin position="5"/>
        <end position="149"/>
    </location>
</feature>
<organism evidence="2 3">
    <name type="scientific">Treponema bryantii</name>
    <dbReference type="NCBI Taxonomy" id="163"/>
    <lineage>
        <taxon>Bacteria</taxon>
        <taxon>Pseudomonadati</taxon>
        <taxon>Spirochaetota</taxon>
        <taxon>Spirochaetia</taxon>
        <taxon>Spirochaetales</taxon>
        <taxon>Treponemataceae</taxon>
        <taxon>Treponema</taxon>
    </lineage>
</organism>
<protein>
    <submittedName>
        <fullName evidence="2">Cytidyltransferase-like domain-containing protein</fullName>
    </submittedName>
</protein>
<dbReference type="InterPro" id="IPR014729">
    <property type="entry name" value="Rossmann-like_a/b/a_fold"/>
</dbReference>
<proteinExistence type="predicted"/>
<dbReference type="GO" id="GO:0016740">
    <property type="term" value="F:transferase activity"/>
    <property type="evidence" value="ECO:0007669"/>
    <property type="project" value="UniProtKB-KW"/>
</dbReference>
<dbReference type="SUPFAM" id="SSF52374">
    <property type="entry name" value="Nucleotidylyl transferase"/>
    <property type="match status" value="1"/>
</dbReference>
<reference evidence="3" key="1">
    <citation type="submission" date="2016-10" db="EMBL/GenBank/DDBJ databases">
        <authorList>
            <person name="Varghese N."/>
            <person name="Submissions S."/>
        </authorList>
    </citation>
    <scope>NUCLEOTIDE SEQUENCE [LARGE SCALE GENOMIC DNA]</scope>
    <source>
        <strain evidence="3">XBD1002</strain>
    </source>
</reference>
<dbReference type="PANTHER" id="PTHR37512">
    <property type="entry name" value="TRIFUNCTIONAL NAD BIOSYNTHESIS/REGULATOR PROTEIN NADR"/>
    <property type="match status" value="1"/>
</dbReference>
<dbReference type="Gene3D" id="3.40.50.620">
    <property type="entry name" value="HUPs"/>
    <property type="match status" value="1"/>
</dbReference>
<sequence length="160" mass="18673">MIVGFFGGKFIPFHKGHLYCVDFASKICDKVYVILFDTPESRYLEHGTKIDPLLTTEARCQQIKKAISKYPNVEFRFINTDECMNEDGSEDWDKETPLVIKEIGNDFKYVFSSEPSYDAYFKRAYPWAKHIIIDEKRIHVPISGTEVRTMTMEEAIKWLA</sequence>
<dbReference type="OrthoDB" id="9802794at2"/>
<dbReference type="Proteomes" id="UP000182737">
    <property type="component" value="Unassembled WGS sequence"/>
</dbReference>
<dbReference type="InterPro" id="IPR004821">
    <property type="entry name" value="Cyt_trans-like"/>
</dbReference>
<keyword evidence="3" id="KW-1185">Reference proteome</keyword>
<evidence type="ECO:0000313" key="2">
    <source>
        <dbReference type="EMBL" id="SFI85185.1"/>
    </source>
</evidence>
<gene>
    <name evidence="2" type="ORF">SAMN04487775_10740</name>
</gene>
<dbReference type="Pfam" id="PF01467">
    <property type="entry name" value="CTP_transf_like"/>
    <property type="match status" value="1"/>
</dbReference>
<evidence type="ECO:0000313" key="3">
    <source>
        <dbReference type="Proteomes" id="UP000182737"/>
    </source>
</evidence>
<accession>A0A1I3LL22</accession>
<dbReference type="RefSeq" id="WP_074932223.1">
    <property type="nucleotide sequence ID" value="NZ_FORI01000007.1"/>
</dbReference>
<keyword evidence="2" id="KW-0808">Transferase</keyword>
<dbReference type="PANTHER" id="PTHR37512:SF1">
    <property type="entry name" value="NADR_TTD14 AAA DOMAIN-CONTAINING PROTEIN"/>
    <property type="match status" value="1"/>
</dbReference>
<dbReference type="AlphaFoldDB" id="A0A1I3LL22"/>
<dbReference type="InterPro" id="IPR052735">
    <property type="entry name" value="NAD_biosynth-regulator"/>
</dbReference>